<keyword evidence="8" id="KW-1185">Reference proteome</keyword>
<organism evidence="7">
    <name type="scientific">Strongyloides ratti</name>
    <name type="common">Parasitic roundworm</name>
    <dbReference type="NCBI Taxonomy" id="34506"/>
    <lineage>
        <taxon>Eukaryota</taxon>
        <taxon>Metazoa</taxon>
        <taxon>Ecdysozoa</taxon>
        <taxon>Nematoda</taxon>
        <taxon>Chromadorea</taxon>
        <taxon>Rhabditida</taxon>
        <taxon>Tylenchina</taxon>
        <taxon>Panagrolaimomorpha</taxon>
        <taxon>Strongyloidoidea</taxon>
        <taxon>Strongyloididae</taxon>
        <taxon>Strongyloides</taxon>
    </lineage>
</organism>
<feature type="transmembrane region" description="Helical" evidence="6">
    <location>
        <begin position="366"/>
        <end position="385"/>
    </location>
</feature>
<accession>A0A090KYR1</accession>
<feature type="transmembrane region" description="Helical" evidence="6">
    <location>
        <begin position="135"/>
        <end position="154"/>
    </location>
</feature>
<evidence type="ECO:0000313" key="9">
    <source>
        <dbReference type="WBParaSite" id="SRAE_X000209700.1"/>
    </source>
</evidence>
<keyword evidence="4 6" id="KW-1133">Transmembrane helix</keyword>
<evidence type="ECO:0000313" key="7">
    <source>
        <dbReference type="EMBL" id="CEF60359.1"/>
    </source>
</evidence>
<dbReference type="GO" id="GO:0016020">
    <property type="term" value="C:membrane"/>
    <property type="evidence" value="ECO:0007669"/>
    <property type="project" value="UniProtKB-SubCell"/>
</dbReference>
<feature type="transmembrane region" description="Helical" evidence="6">
    <location>
        <begin position="96"/>
        <end position="115"/>
    </location>
</feature>
<dbReference type="InterPro" id="IPR051584">
    <property type="entry name" value="GPCR-associated_LMBR1"/>
</dbReference>
<dbReference type="WBParaSite" id="SRAE_X000209700.1">
    <property type="protein sequence ID" value="SRAE_X000209700.1"/>
    <property type="gene ID" value="WBGene00267675"/>
</dbReference>
<reference evidence="9" key="3">
    <citation type="submission" date="2020-12" db="UniProtKB">
        <authorList>
            <consortium name="WormBaseParasite"/>
        </authorList>
    </citation>
    <scope>IDENTIFICATION</scope>
</reference>
<dbReference type="OrthoDB" id="203099at2759"/>
<sequence length="647" mass="75414">MATQVLLFQLLLVGILCGILLNKYSNWKKQHKIVLLLTFIGWYTSFIIIFILPLDIGITFYHKCVSEVISVNLTKDNCELPKGFINDDILYNLWRIVYWTSQFLTWIILPLMQKYSTAANFTTMQKLKSAVYNNAIYYITYFIIFIFCLLYALSKGLSLNWEHLKTLAVTASNTWGLFLLVVLLGYGLVEIPRKLWLISDPDYRLNKLYFDLMNINQEKNESEEVTKEVYKEAKEVISLLRNDNDAVVKAKEIISKFSNELVKEIQALKSQTDYASMGVSLADKSLIRSNPYLIKLNGKVIESVQNYNRSNAIYNAKVKKIHFLEDVEMAKKKRSFVNWKHKYIFKNYINLPPKFLYIWYVNVKPWLIRLIALLCTTMTLIIIWSECTFFISSHKISFAALILSTIAEGNHYKYVQLLCIILISYLCTCAYYSLFRLKIYKYYHLDSNHQTDENSLLFSATLLCRLTPPICLNFLGMIHMDSHVILTNNTFKIETQFTKLMGHLDVLPLIGKGISIYMPLTIAFFCVGTYLRIVTRFLHFIGIDQFMEDDELTIEIINTGRRIADLERSKIQKKYKKRNIKEQKSSENVCDEEKHNIFTNIETKPLVKVNDDILIELEKPDSPFLIEFNDTDKSTNTTCSQNIFDDL</sequence>
<dbReference type="Pfam" id="PF04791">
    <property type="entry name" value="LMBR1"/>
    <property type="match status" value="1"/>
</dbReference>
<evidence type="ECO:0000256" key="1">
    <source>
        <dbReference type="ARBA" id="ARBA00004141"/>
    </source>
</evidence>
<evidence type="ECO:0000256" key="6">
    <source>
        <dbReference type="SAM" id="Phobius"/>
    </source>
</evidence>
<comment type="subcellular location">
    <subcellularLocation>
        <location evidence="1">Membrane</location>
        <topology evidence="1">Multi-pass membrane protein</topology>
    </subcellularLocation>
</comment>
<name>A0A090KYR1_STRRB</name>
<dbReference type="RefSeq" id="XP_024499568.1">
    <property type="nucleotide sequence ID" value="XM_024643930.1"/>
</dbReference>
<dbReference type="PANTHER" id="PTHR21355">
    <property type="entry name" value="G-PROTEIN COUPLED RECEPTOR-ASSOCIATED PROTEIN LMBRD2"/>
    <property type="match status" value="1"/>
</dbReference>
<dbReference type="WormBase" id="SRAE_X000209700">
    <property type="protein sequence ID" value="SRP03586"/>
    <property type="gene ID" value="WBGene00267675"/>
</dbReference>
<dbReference type="Proteomes" id="UP000035682">
    <property type="component" value="Unplaced"/>
</dbReference>
<dbReference type="EMBL" id="LN609398">
    <property type="protein sequence ID" value="CEF60359.1"/>
    <property type="molecule type" value="Genomic_DNA"/>
</dbReference>
<proteinExistence type="inferred from homology"/>
<feature type="transmembrane region" description="Helical" evidence="6">
    <location>
        <begin position="33"/>
        <end position="52"/>
    </location>
</feature>
<evidence type="ECO:0000313" key="8">
    <source>
        <dbReference type="Proteomes" id="UP000035682"/>
    </source>
</evidence>
<dbReference type="SMR" id="A0A090KYR1"/>
<feature type="transmembrane region" description="Helical" evidence="6">
    <location>
        <begin position="166"/>
        <end position="189"/>
    </location>
</feature>
<reference evidence="8" key="2">
    <citation type="submission" date="2014-09" db="EMBL/GenBank/DDBJ databases">
        <authorList>
            <person name="Martin A.A."/>
        </authorList>
    </citation>
    <scope>NUCLEOTIDE SEQUENCE</scope>
    <source>
        <strain evidence="8">ED321</strain>
    </source>
</reference>
<dbReference type="AlphaFoldDB" id="A0A090KYR1"/>
<dbReference type="InterPro" id="IPR006876">
    <property type="entry name" value="LMBR1-like_membr_prot"/>
</dbReference>
<protein>
    <submittedName>
        <fullName evidence="7 9">LMBR1-like membrane protein domain-containing protein</fullName>
    </submittedName>
</protein>
<keyword evidence="5 6" id="KW-0472">Membrane</keyword>
<evidence type="ECO:0000256" key="3">
    <source>
        <dbReference type="ARBA" id="ARBA00022692"/>
    </source>
</evidence>
<feature type="transmembrane region" description="Helical" evidence="6">
    <location>
        <begin position="509"/>
        <end position="531"/>
    </location>
</feature>
<gene>
    <name evidence="7 9 10" type="ORF">SRAE_X000209700</name>
</gene>
<feature type="transmembrane region" description="Helical" evidence="6">
    <location>
        <begin position="414"/>
        <end position="435"/>
    </location>
</feature>
<keyword evidence="3 6" id="KW-0812">Transmembrane</keyword>
<evidence type="ECO:0000256" key="4">
    <source>
        <dbReference type="ARBA" id="ARBA00022989"/>
    </source>
</evidence>
<evidence type="ECO:0000313" key="10">
    <source>
        <dbReference type="WormBase" id="SRAE_X000209700"/>
    </source>
</evidence>
<dbReference type="OMA" id="QLERICY"/>
<reference evidence="7" key="1">
    <citation type="submission" date="2014-09" db="EMBL/GenBank/DDBJ databases">
        <authorList>
            <person name="Aslett A.Martin."/>
        </authorList>
    </citation>
    <scope>NUCLEOTIDE SEQUENCE</scope>
    <source>
        <strain evidence="7">ED321 Heterogonic</strain>
    </source>
</reference>
<dbReference type="CTD" id="36385169"/>
<comment type="similarity">
    <text evidence="2">Belongs to the LIMR family.</text>
</comment>
<dbReference type="GeneID" id="36385169"/>
<evidence type="ECO:0000256" key="5">
    <source>
        <dbReference type="ARBA" id="ARBA00023136"/>
    </source>
</evidence>
<evidence type="ECO:0000256" key="2">
    <source>
        <dbReference type="ARBA" id="ARBA00010487"/>
    </source>
</evidence>
<feature type="transmembrane region" description="Helical" evidence="6">
    <location>
        <begin position="456"/>
        <end position="478"/>
    </location>
</feature>
<dbReference type="PANTHER" id="PTHR21355:SF0">
    <property type="entry name" value="G-PROTEIN COUPLED RECEPTOR-ASSOCIATED PROTEIN LMBRD2"/>
    <property type="match status" value="1"/>
</dbReference>
<feature type="transmembrane region" description="Helical" evidence="6">
    <location>
        <begin position="6"/>
        <end position="21"/>
    </location>
</feature>